<organism evidence="4 5">
    <name type="scientific">Oopsacas minuta</name>
    <dbReference type="NCBI Taxonomy" id="111878"/>
    <lineage>
        <taxon>Eukaryota</taxon>
        <taxon>Metazoa</taxon>
        <taxon>Porifera</taxon>
        <taxon>Hexactinellida</taxon>
        <taxon>Hexasterophora</taxon>
        <taxon>Lyssacinosida</taxon>
        <taxon>Leucopsacidae</taxon>
        <taxon>Oopsacas</taxon>
    </lineage>
</organism>
<dbReference type="Gene3D" id="1.10.287.160">
    <property type="entry name" value="HR1 repeat"/>
    <property type="match status" value="1"/>
</dbReference>
<dbReference type="InterPro" id="IPR026136">
    <property type="entry name" value="RIPOR3"/>
</dbReference>
<evidence type="ECO:0000259" key="3">
    <source>
        <dbReference type="Pfam" id="PF15903"/>
    </source>
</evidence>
<sequence>MEIKSTQSPQIPRKTSSSLSFTRQSSGGITPVKTRLKRISSISNPKHIRSSRIKRQEPNPPKFLFLNDIVESALNEGLQVGGDKLLLDADNDELSVSLSILQYHLDQVEKLRNEYTHQLKIHDGASNLDQAYGEQPVTRAKRKSKAAIKTNLKKLNEKLLDLEDQMFDLMGYLQITFKGLLDIPRLINNDCYEACFELSEQKWKTKGTIKNKEQKWQDEHLMMTILGDNTLMDVQALQIRRFLGNVLLGSAKFNAYDLISLHPQNVLLVLKGTTHVKLNLEVRWKFGYDDPDYGRIMDFSMHDVIIGSARQDYIKKRAKHMSIQRARRVNAELGGNTEVNIDICHSKSFIKDNELVDKDQTLVPESKHSMPEMSTRGDDDGDDLTQSTMSELPQLNETFSRPSPVRNVCSVLHRSPSQFKRGQVGYKPILIESDSARKELMSNLDLDLCSNNSETNGSVCNLLEAYDNLWVCIEEKKDFCEYVVLTDLEARLSKLYDLTRNKGGKHERSTSLTTSESEALDAFDFLNESTIIFEIKPELKRSLDSGINLAGRRDSLTGSLTSGTTSTNSTEDYKACTHTLLPDEYSSDEEELNFILQEMVDISTVALEKDLDVDAFTQERPASINRSETVHSRSSKRDSLPTDDVVVLTTGTHGLDFLLTTHLIYCEGLLQNIKSPSPLQFKINKSLNLLQGQVKVLDTIIDCIDTEEVNYNNLIPNLHKSRELLMLWTACCGDRVSKRYNYCHKFQI</sequence>
<evidence type="ECO:0000313" key="5">
    <source>
        <dbReference type="Proteomes" id="UP001165289"/>
    </source>
</evidence>
<gene>
    <name evidence="4" type="ORF">LOD99_12323</name>
</gene>
<comment type="caution">
    <text evidence="4">The sequence shown here is derived from an EMBL/GenBank/DDBJ whole genome shotgun (WGS) entry which is preliminary data.</text>
</comment>
<dbReference type="EMBL" id="JAKMXF010000343">
    <property type="protein sequence ID" value="KAI6647327.1"/>
    <property type="molecule type" value="Genomic_DNA"/>
</dbReference>
<dbReference type="PANTHER" id="PTHR15829:SF13">
    <property type="entry name" value="FAM65 N-TERMINAL DOMAIN-CONTAINING PROTEIN"/>
    <property type="match status" value="1"/>
</dbReference>
<keyword evidence="5" id="KW-1185">Reference proteome</keyword>
<reference evidence="4 5" key="1">
    <citation type="journal article" date="2023" name="BMC Biol.">
        <title>The compact genome of the sponge Oopsacas minuta (Hexactinellida) is lacking key metazoan core genes.</title>
        <authorList>
            <person name="Santini S."/>
            <person name="Schenkelaars Q."/>
            <person name="Jourda C."/>
            <person name="Duchesne M."/>
            <person name="Belahbib H."/>
            <person name="Rocher C."/>
            <person name="Selva M."/>
            <person name="Riesgo A."/>
            <person name="Vervoort M."/>
            <person name="Leys S.P."/>
            <person name="Kodjabachian L."/>
            <person name="Le Bivic A."/>
            <person name="Borchiellini C."/>
            <person name="Claverie J.M."/>
            <person name="Renard E."/>
        </authorList>
    </citation>
    <scope>NUCLEOTIDE SEQUENCE [LARGE SCALE GENOMIC DNA]</scope>
    <source>
        <strain evidence="4">SPO-2</strain>
    </source>
</reference>
<accession>A0AAV7JEW1</accession>
<feature type="region of interest" description="Disordered" evidence="2">
    <location>
        <begin position="362"/>
        <end position="386"/>
    </location>
</feature>
<dbReference type="Pfam" id="PF15903">
    <property type="entry name" value="PL48"/>
    <property type="match status" value="1"/>
</dbReference>
<feature type="compositionally biased region" description="Polar residues" evidence="2">
    <location>
        <begin position="1"/>
        <end position="15"/>
    </location>
</feature>
<comment type="similarity">
    <text evidence="1">Belongs to the RIPOR family.</text>
</comment>
<evidence type="ECO:0000313" key="4">
    <source>
        <dbReference type="EMBL" id="KAI6647327.1"/>
    </source>
</evidence>
<evidence type="ECO:0000256" key="2">
    <source>
        <dbReference type="SAM" id="MobiDB-lite"/>
    </source>
</evidence>
<protein>
    <submittedName>
        <fullName evidence="4">Protein FAM65B isoform X2</fullName>
    </submittedName>
</protein>
<feature type="compositionally biased region" description="Low complexity" evidence="2">
    <location>
        <begin position="16"/>
        <end position="26"/>
    </location>
</feature>
<evidence type="ECO:0000256" key="1">
    <source>
        <dbReference type="ARBA" id="ARBA00005744"/>
    </source>
</evidence>
<name>A0AAV7JEW1_9METZ</name>
<feature type="domain" description="FAM65 N-terminal" evidence="3">
    <location>
        <begin position="101"/>
        <end position="290"/>
    </location>
</feature>
<dbReference type="AlphaFoldDB" id="A0AAV7JEW1"/>
<dbReference type="InterPro" id="IPR031780">
    <property type="entry name" value="FAM65_N"/>
</dbReference>
<proteinExistence type="inferred from homology"/>
<feature type="region of interest" description="Disordered" evidence="2">
    <location>
        <begin position="1"/>
        <end position="59"/>
    </location>
</feature>
<feature type="compositionally biased region" description="Basic and acidic residues" evidence="2">
    <location>
        <begin position="362"/>
        <end position="378"/>
    </location>
</feature>
<dbReference type="Proteomes" id="UP001165289">
    <property type="component" value="Unassembled WGS sequence"/>
</dbReference>
<dbReference type="PANTHER" id="PTHR15829">
    <property type="entry name" value="PROTEIN KINASE PKN/PRK1, EFFECTOR"/>
    <property type="match status" value="1"/>
</dbReference>